<dbReference type="InterPro" id="IPR003646">
    <property type="entry name" value="SH3-like_bac-type"/>
</dbReference>
<protein>
    <submittedName>
        <fullName evidence="3">SH3 domain-containing protein</fullName>
    </submittedName>
</protein>
<dbReference type="STRING" id="882086.SacxiDRAFT_0777"/>
<evidence type="ECO:0000313" key="4">
    <source>
        <dbReference type="Proteomes" id="UP000004691"/>
    </source>
</evidence>
<accession>I0UYU0</accession>
<dbReference type="Proteomes" id="UP000004691">
    <property type="component" value="Unassembled WGS sequence"/>
</dbReference>
<dbReference type="AlphaFoldDB" id="I0UYU0"/>
<proteinExistence type="predicted"/>
<dbReference type="InterPro" id="IPR039564">
    <property type="entry name" value="Peptidase_C39-like"/>
</dbReference>
<feature type="region of interest" description="Disordered" evidence="1">
    <location>
        <begin position="24"/>
        <end position="46"/>
    </location>
</feature>
<keyword evidence="4" id="KW-1185">Reference proteome</keyword>
<dbReference type="eggNOG" id="COG4991">
    <property type="taxonomic scope" value="Bacteria"/>
</dbReference>
<sequence>MCRGLEWEAVAAPSETNRPIRTRLASGAGRSAVPPGRNVGSRGALGEGGVGGPLTVVTLRASENASSWWLDPFRKLFPTLHRLPVPLGSVRTYNEAHGGAGLPGDAHPHRIALGDTTELGGLVRSPAKKAVGARSIPIRVLLVLAVAAAMLVGTGTVASAASATVGNTDGDGLNVRSGPTTSSSVVGVVWDGTVVDISCQSEGQAVTNTYGFTSDLWDYVPSLGGYVADAYMATGHDYRIPGVPDCGDDGASDGRLVPISQFQGQPNQGEDCGPTSVVTALLALGVTPRSWDPAYPVAAINRARADMGYDPTWNNPGEFGTSEADVRRALAANGVQATVVWNFDTALAHVRSGRPVIMAGNMKDLPWSGNNVAHFLTVAGYENGQYLVLDPASDTVVYRASSPVLWAYWDNYLGRAAVVL</sequence>
<evidence type="ECO:0000313" key="3">
    <source>
        <dbReference type="EMBL" id="EID53043.1"/>
    </source>
</evidence>
<reference evidence="3 4" key="1">
    <citation type="submission" date="2012-01" db="EMBL/GenBank/DDBJ databases">
        <title>Improved High-Quality Draft sequence of Saccharomonospora xinjiangensis XJ-54.</title>
        <authorList>
            <consortium name="US DOE Joint Genome Institute"/>
            <person name="Lucas S."/>
            <person name="Han J."/>
            <person name="Lapidus A."/>
            <person name="Cheng J.-F."/>
            <person name="Goodwin L."/>
            <person name="Pitluck S."/>
            <person name="Peters L."/>
            <person name="Mikhailova N."/>
            <person name="Teshima H."/>
            <person name="Detter J.C."/>
            <person name="Han C."/>
            <person name="Tapia R."/>
            <person name="Land M."/>
            <person name="Hauser L."/>
            <person name="Kyrpides N."/>
            <person name="Ivanova N."/>
            <person name="Pagani I."/>
            <person name="Brambilla E.-M."/>
            <person name="Klenk H.-P."/>
            <person name="Woyke T."/>
        </authorList>
    </citation>
    <scope>NUCLEOTIDE SEQUENCE [LARGE SCALE GENOMIC DNA]</scope>
    <source>
        <strain evidence="3 4">XJ-54</strain>
    </source>
</reference>
<gene>
    <name evidence="3" type="ORF">SacxiDRAFT_0777</name>
</gene>
<dbReference type="EMBL" id="JH636049">
    <property type="protein sequence ID" value="EID53043.1"/>
    <property type="molecule type" value="Genomic_DNA"/>
</dbReference>
<dbReference type="PROSITE" id="PS51781">
    <property type="entry name" value="SH3B"/>
    <property type="match status" value="1"/>
</dbReference>
<dbReference type="Pfam" id="PF13529">
    <property type="entry name" value="Peptidase_C39_2"/>
    <property type="match status" value="1"/>
</dbReference>
<organism evidence="3 4">
    <name type="scientific">Saccharomonospora xinjiangensis XJ-54</name>
    <dbReference type="NCBI Taxonomy" id="882086"/>
    <lineage>
        <taxon>Bacteria</taxon>
        <taxon>Bacillati</taxon>
        <taxon>Actinomycetota</taxon>
        <taxon>Actinomycetes</taxon>
        <taxon>Pseudonocardiales</taxon>
        <taxon>Pseudonocardiaceae</taxon>
        <taxon>Saccharomonospora</taxon>
    </lineage>
</organism>
<dbReference type="Gene3D" id="3.90.70.10">
    <property type="entry name" value="Cysteine proteinases"/>
    <property type="match status" value="1"/>
</dbReference>
<dbReference type="HOGENOM" id="CLU_054042_0_0_11"/>
<feature type="domain" description="SH3b" evidence="2">
    <location>
        <begin position="160"/>
        <end position="231"/>
    </location>
</feature>
<evidence type="ECO:0000256" key="1">
    <source>
        <dbReference type="SAM" id="MobiDB-lite"/>
    </source>
</evidence>
<dbReference type="Gene3D" id="2.30.30.40">
    <property type="entry name" value="SH3 Domains"/>
    <property type="match status" value="1"/>
</dbReference>
<evidence type="ECO:0000259" key="2">
    <source>
        <dbReference type="PROSITE" id="PS51781"/>
    </source>
</evidence>
<name>I0UYU0_9PSEU</name>